<proteinExistence type="predicted"/>
<evidence type="ECO:0008006" key="3">
    <source>
        <dbReference type="Google" id="ProtNLM"/>
    </source>
</evidence>
<dbReference type="AlphaFoldDB" id="A0A3E2B183"/>
<dbReference type="Proteomes" id="UP000260649">
    <property type="component" value="Unassembled WGS sequence"/>
</dbReference>
<keyword evidence="2" id="KW-1185">Reference proteome</keyword>
<sequence length="67" mass="7710">MEQKKVTYTGVDTEDVTEQLEQGNAKLAEKGWREYRVDMLSSSAVRVTYVRGELEEDEELPLDGEEE</sequence>
<dbReference type="EMBL" id="QQRQ01000030">
    <property type="protein sequence ID" value="RFT05746.1"/>
    <property type="molecule type" value="Genomic_DNA"/>
</dbReference>
<reference evidence="1 2" key="1">
    <citation type="submission" date="2018-07" db="EMBL/GenBank/DDBJ databases">
        <title>GABA Modulating Bacteria of the Human Gut Microbiota.</title>
        <authorList>
            <person name="Strandwitz P."/>
            <person name="Kim K.H."/>
            <person name="Terekhova D."/>
            <person name="Liu J.K."/>
            <person name="Sharma A."/>
            <person name="Levering J."/>
            <person name="Mcdonald D."/>
            <person name="Dietrich D."/>
            <person name="Ramadhar T.R."/>
            <person name="Lekbua A."/>
            <person name="Mroue N."/>
            <person name="Liston C."/>
            <person name="Stewart E.J."/>
            <person name="Dubin M.J."/>
            <person name="Zengler K."/>
            <person name="Knight R."/>
            <person name="Gilbert J.A."/>
            <person name="Clardy J."/>
            <person name="Lewis K."/>
        </authorList>
    </citation>
    <scope>NUCLEOTIDE SEQUENCE [LARGE SCALE GENOMIC DNA]</scope>
    <source>
        <strain evidence="1 2">KLE1738</strain>
    </source>
</reference>
<accession>A0A3E2B183</accession>
<gene>
    <name evidence="1" type="ORF">DV520_10945</name>
</gene>
<evidence type="ECO:0000313" key="2">
    <source>
        <dbReference type="Proteomes" id="UP000260649"/>
    </source>
</evidence>
<name>A0A3E2B183_9FIRM</name>
<evidence type="ECO:0000313" key="1">
    <source>
        <dbReference type="EMBL" id="RFT05746.1"/>
    </source>
</evidence>
<dbReference type="RefSeq" id="WP_021919838.1">
    <property type="nucleotide sequence ID" value="NZ_CAKXKJ010000018.1"/>
</dbReference>
<dbReference type="GeneID" id="97996251"/>
<protein>
    <recommendedName>
        <fullName evidence="3">DUF4177 domain-containing protein</fullName>
    </recommendedName>
</protein>
<comment type="caution">
    <text evidence="1">The sequence shown here is derived from an EMBL/GenBank/DDBJ whole genome shotgun (WGS) entry which is preliminary data.</text>
</comment>
<organism evidence="1 2">
    <name type="scientific">Evtepia gabavorous</name>
    <dbReference type="NCBI Taxonomy" id="2211183"/>
    <lineage>
        <taxon>Bacteria</taxon>
        <taxon>Bacillati</taxon>
        <taxon>Bacillota</taxon>
        <taxon>Clostridia</taxon>
        <taxon>Eubacteriales</taxon>
        <taxon>Evtepia</taxon>
    </lineage>
</organism>